<comment type="caution">
    <text evidence="2">The sequence shown here is derived from an EMBL/GenBank/DDBJ whole genome shotgun (WGS) entry which is preliminary data.</text>
</comment>
<feature type="transmembrane region" description="Helical" evidence="1">
    <location>
        <begin position="44"/>
        <end position="69"/>
    </location>
</feature>
<keyword evidence="1" id="KW-1133">Transmembrane helix</keyword>
<name>A0A9P4QJ54_9PLEO</name>
<dbReference type="AlphaFoldDB" id="A0A9P4QJ54"/>
<feature type="transmembrane region" description="Helical" evidence="1">
    <location>
        <begin position="12"/>
        <end position="32"/>
    </location>
</feature>
<reference evidence="2" key="1">
    <citation type="journal article" date="2020" name="Stud. Mycol.">
        <title>101 Dothideomycetes genomes: a test case for predicting lifestyles and emergence of pathogens.</title>
        <authorList>
            <person name="Haridas S."/>
            <person name="Albert R."/>
            <person name="Binder M."/>
            <person name="Bloem J."/>
            <person name="Labutti K."/>
            <person name="Salamov A."/>
            <person name="Andreopoulos B."/>
            <person name="Baker S."/>
            <person name="Barry K."/>
            <person name="Bills G."/>
            <person name="Bluhm B."/>
            <person name="Cannon C."/>
            <person name="Castanera R."/>
            <person name="Culley D."/>
            <person name="Daum C."/>
            <person name="Ezra D."/>
            <person name="Gonzalez J."/>
            <person name="Henrissat B."/>
            <person name="Kuo A."/>
            <person name="Liang C."/>
            <person name="Lipzen A."/>
            <person name="Lutzoni F."/>
            <person name="Magnuson J."/>
            <person name="Mondo S."/>
            <person name="Nolan M."/>
            <person name="Ohm R."/>
            <person name="Pangilinan J."/>
            <person name="Park H.-J."/>
            <person name="Ramirez L."/>
            <person name="Alfaro M."/>
            <person name="Sun H."/>
            <person name="Tritt A."/>
            <person name="Yoshinaga Y."/>
            <person name="Zwiers L.-H."/>
            <person name="Turgeon B."/>
            <person name="Goodwin S."/>
            <person name="Spatafora J."/>
            <person name="Crous P."/>
            <person name="Grigoriev I."/>
        </authorList>
    </citation>
    <scope>NUCLEOTIDE SEQUENCE</scope>
    <source>
        <strain evidence="2">CBS 125425</strain>
    </source>
</reference>
<proteinExistence type="predicted"/>
<keyword evidence="1" id="KW-0472">Membrane</keyword>
<evidence type="ECO:0000256" key="1">
    <source>
        <dbReference type="SAM" id="Phobius"/>
    </source>
</evidence>
<accession>A0A9P4QJ54</accession>
<gene>
    <name evidence="2" type="ORF">EJ04DRAFT_570534</name>
</gene>
<sequence length="155" mass="17147">MPHFHGLNPVLLHTLTLLILLAFPGLIFFTIVAKEGHLWTSWNIFAALVAAFDLLILADLLGTLCSRFLKRKNNGDGHAPVEFPHLKYVPGIVLIFPLLMVYAFVALVIFARKDMVPWFGAWIAAGFSVTGCAVLVVDMVWTLSKGGKLWSRMVG</sequence>
<evidence type="ECO:0000313" key="2">
    <source>
        <dbReference type="EMBL" id="KAF2727265.1"/>
    </source>
</evidence>
<dbReference type="Proteomes" id="UP000799444">
    <property type="component" value="Unassembled WGS sequence"/>
</dbReference>
<protein>
    <submittedName>
        <fullName evidence="2">Uncharacterized protein</fullName>
    </submittedName>
</protein>
<dbReference type="EMBL" id="ML996343">
    <property type="protein sequence ID" value="KAF2727265.1"/>
    <property type="molecule type" value="Genomic_DNA"/>
</dbReference>
<keyword evidence="1" id="KW-0812">Transmembrane</keyword>
<organism evidence="2 3">
    <name type="scientific">Polyplosphaeria fusca</name>
    <dbReference type="NCBI Taxonomy" id="682080"/>
    <lineage>
        <taxon>Eukaryota</taxon>
        <taxon>Fungi</taxon>
        <taxon>Dikarya</taxon>
        <taxon>Ascomycota</taxon>
        <taxon>Pezizomycotina</taxon>
        <taxon>Dothideomycetes</taxon>
        <taxon>Pleosporomycetidae</taxon>
        <taxon>Pleosporales</taxon>
        <taxon>Tetraplosphaeriaceae</taxon>
        <taxon>Polyplosphaeria</taxon>
    </lineage>
</organism>
<keyword evidence="3" id="KW-1185">Reference proteome</keyword>
<evidence type="ECO:0000313" key="3">
    <source>
        <dbReference type="Proteomes" id="UP000799444"/>
    </source>
</evidence>
<feature type="transmembrane region" description="Helical" evidence="1">
    <location>
        <begin position="89"/>
        <end position="111"/>
    </location>
</feature>
<feature type="transmembrane region" description="Helical" evidence="1">
    <location>
        <begin position="118"/>
        <end position="143"/>
    </location>
</feature>